<proteinExistence type="predicted"/>
<gene>
    <name evidence="1" type="ORF">MUN33_13470</name>
</gene>
<sequence length="223" mass="23496">MDGTLVDTEPRWGESTYAMAAEMGRELTPEVRATTVGGTADGTVRLCAQWAGLDPTDEEVGEWIRWVYDHVSRLFAEGLDLLPGVADLLAEGSASGVPMMVVTNTFRSLTDQALETIGTEHFVGSVCGDEVPAGKPDPTCYLTAARRLGVAPDDCLVFEDSTNGMTAAVRAGCRVVGLPSADAEVPDGAVPVTALRDGQAGLAGLTVADLRGFWERIGRLRVG</sequence>
<name>A0A9X2B0M3_9CORY</name>
<organism evidence="1 2">
    <name type="scientific">Corynebacterium kalidii</name>
    <dbReference type="NCBI Taxonomy" id="2931982"/>
    <lineage>
        <taxon>Bacteria</taxon>
        <taxon>Bacillati</taxon>
        <taxon>Actinomycetota</taxon>
        <taxon>Actinomycetes</taxon>
        <taxon>Mycobacteriales</taxon>
        <taxon>Corynebacteriaceae</taxon>
        <taxon>Corynebacterium</taxon>
    </lineage>
</organism>
<dbReference type="EMBL" id="JALIEA010000017">
    <property type="protein sequence ID" value="MCJ7859707.1"/>
    <property type="molecule type" value="Genomic_DNA"/>
</dbReference>
<accession>A0A9X2B0M3</accession>
<dbReference type="AlphaFoldDB" id="A0A9X2B0M3"/>
<dbReference type="Proteomes" id="UP001139207">
    <property type="component" value="Unassembled WGS sequence"/>
</dbReference>
<dbReference type="InterPro" id="IPR023198">
    <property type="entry name" value="PGP-like_dom2"/>
</dbReference>
<dbReference type="PANTHER" id="PTHR18901">
    <property type="entry name" value="2-DEOXYGLUCOSE-6-PHOSPHATE PHOSPHATASE 2"/>
    <property type="match status" value="1"/>
</dbReference>
<dbReference type="Pfam" id="PF00702">
    <property type="entry name" value="Hydrolase"/>
    <property type="match status" value="1"/>
</dbReference>
<dbReference type="SUPFAM" id="SSF56784">
    <property type="entry name" value="HAD-like"/>
    <property type="match status" value="1"/>
</dbReference>
<comment type="caution">
    <text evidence="1">The sequence shown here is derived from an EMBL/GenBank/DDBJ whole genome shotgun (WGS) entry which is preliminary data.</text>
</comment>
<protein>
    <submittedName>
        <fullName evidence="1">HAD family phosphatase</fullName>
    </submittedName>
</protein>
<evidence type="ECO:0000313" key="2">
    <source>
        <dbReference type="Proteomes" id="UP001139207"/>
    </source>
</evidence>
<reference evidence="1" key="1">
    <citation type="submission" date="2022-04" db="EMBL/GenBank/DDBJ databases">
        <title>Corynebacterium kalidii LD5P10.</title>
        <authorList>
            <person name="Sun J.Q."/>
        </authorList>
    </citation>
    <scope>NUCLEOTIDE SEQUENCE</scope>
    <source>
        <strain evidence="1">LD5P10</strain>
    </source>
</reference>
<dbReference type="Gene3D" id="3.40.50.1000">
    <property type="entry name" value="HAD superfamily/HAD-like"/>
    <property type="match status" value="1"/>
</dbReference>
<dbReference type="Gene3D" id="1.10.150.240">
    <property type="entry name" value="Putative phosphatase, domain 2"/>
    <property type="match status" value="1"/>
</dbReference>
<dbReference type="InterPro" id="IPR036412">
    <property type="entry name" value="HAD-like_sf"/>
</dbReference>
<dbReference type="NCBIfam" id="TIGR01509">
    <property type="entry name" value="HAD-SF-IA-v3"/>
    <property type="match status" value="1"/>
</dbReference>
<dbReference type="PANTHER" id="PTHR18901:SF38">
    <property type="entry name" value="PSEUDOURIDINE-5'-PHOSPHATASE"/>
    <property type="match status" value="1"/>
</dbReference>
<evidence type="ECO:0000313" key="1">
    <source>
        <dbReference type="EMBL" id="MCJ7859707.1"/>
    </source>
</evidence>
<keyword evidence="2" id="KW-1185">Reference proteome</keyword>
<dbReference type="CDD" id="cd07505">
    <property type="entry name" value="HAD_BPGM-like"/>
    <property type="match status" value="1"/>
</dbReference>
<dbReference type="InterPro" id="IPR023214">
    <property type="entry name" value="HAD_sf"/>
</dbReference>
<dbReference type="InterPro" id="IPR006439">
    <property type="entry name" value="HAD-SF_hydro_IA"/>
</dbReference>